<gene>
    <name evidence="3" type="ORF">QJ521_08735</name>
</gene>
<dbReference type="RefSeq" id="WP_282840093.1">
    <property type="nucleotide sequence ID" value="NZ_JASCXW010000041.1"/>
</dbReference>
<feature type="transmembrane region" description="Helical" evidence="1">
    <location>
        <begin position="231"/>
        <end position="251"/>
    </location>
</feature>
<feature type="domain" description="Phosphatidic acid phosphatase type 2/haloperoxidase" evidence="2">
    <location>
        <begin position="150"/>
        <end position="272"/>
    </location>
</feature>
<evidence type="ECO:0000313" key="4">
    <source>
        <dbReference type="Proteomes" id="UP001431532"/>
    </source>
</evidence>
<dbReference type="Pfam" id="PF01569">
    <property type="entry name" value="PAP2"/>
    <property type="match status" value="1"/>
</dbReference>
<keyword evidence="1" id="KW-1133">Transmembrane helix</keyword>
<feature type="transmembrane region" description="Helical" evidence="1">
    <location>
        <begin position="7"/>
        <end position="25"/>
    </location>
</feature>
<feature type="transmembrane region" description="Helical" evidence="1">
    <location>
        <begin position="201"/>
        <end position="219"/>
    </location>
</feature>
<evidence type="ECO:0000259" key="2">
    <source>
        <dbReference type="SMART" id="SM00014"/>
    </source>
</evidence>
<accession>A0AAW6UAB3</accession>
<protein>
    <submittedName>
        <fullName evidence="3">Phosphatase PAP2 family protein</fullName>
    </submittedName>
</protein>
<dbReference type="InterPro" id="IPR000326">
    <property type="entry name" value="PAP2/HPO"/>
</dbReference>
<evidence type="ECO:0000313" key="3">
    <source>
        <dbReference type="EMBL" id="MDI6453650.1"/>
    </source>
</evidence>
<comment type="caution">
    <text evidence="3">The sequence shown here is derived from an EMBL/GenBank/DDBJ whole genome shotgun (WGS) entry which is preliminary data.</text>
</comment>
<keyword evidence="1" id="KW-0472">Membrane</keyword>
<dbReference type="InterPro" id="IPR036938">
    <property type="entry name" value="PAP2/HPO_sf"/>
</dbReference>
<dbReference type="EMBL" id="JASCXW010000041">
    <property type="protein sequence ID" value="MDI6453650.1"/>
    <property type="molecule type" value="Genomic_DNA"/>
</dbReference>
<feature type="transmembrane region" description="Helical" evidence="1">
    <location>
        <begin position="257"/>
        <end position="276"/>
    </location>
</feature>
<feature type="transmembrane region" description="Helical" evidence="1">
    <location>
        <begin position="45"/>
        <end position="66"/>
    </location>
</feature>
<dbReference type="Proteomes" id="UP001431532">
    <property type="component" value="Unassembled WGS sequence"/>
</dbReference>
<organism evidence="3 4">
    <name type="scientific">Peloplasma aerotolerans</name>
    <dbReference type="NCBI Taxonomy" id="3044389"/>
    <lineage>
        <taxon>Bacteria</taxon>
        <taxon>Bacillati</taxon>
        <taxon>Mycoplasmatota</taxon>
        <taxon>Mollicutes</taxon>
        <taxon>Acholeplasmatales</taxon>
        <taxon>Acholeplasmataceae</taxon>
        <taxon>Peloplasma</taxon>
    </lineage>
</organism>
<feature type="transmembrane region" description="Helical" evidence="1">
    <location>
        <begin position="114"/>
        <end position="133"/>
    </location>
</feature>
<feature type="transmembrane region" description="Helical" evidence="1">
    <location>
        <begin position="149"/>
        <end position="170"/>
    </location>
</feature>
<dbReference type="GO" id="GO:0042392">
    <property type="term" value="F:sphingosine-1-phosphate phosphatase activity"/>
    <property type="evidence" value="ECO:0007669"/>
    <property type="project" value="TreeGrafter"/>
</dbReference>
<dbReference type="PANTHER" id="PTHR14969:SF13">
    <property type="entry name" value="AT30094P"/>
    <property type="match status" value="1"/>
</dbReference>
<name>A0AAW6UAB3_9MOLU</name>
<proteinExistence type="predicted"/>
<evidence type="ECO:0000256" key="1">
    <source>
        <dbReference type="SAM" id="Phobius"/>
    </source>
</evidence>
<sequence length="285" mass="33131">MTVSRKFYLIALLILIVLLALFALLPWDYTLSIAIYNSHSIWAEFFNMFGEVPLYGGFLLATTILFGSRNRVKSLKYYVLSVLGVVFMLLFSIITPFMPIRYVFEFAEGGIPTIWMIIAIIIGLIIFSLMFFWTKKKDRKVFVAMKKEAVVLILLGLYVVISVNVLKMIWGRPRMRSIDSIDEFRYWYDIRPFAVNEEFKSFPSGHTANGMMIFAYIMFIDKIKWIKSHYFIAFALLWGVFGALARVVLGAHFFTDVIVALYITIFGFAWIHSMVFKNRKRADLK</sequence>
<keyword evidence="1" id="KW-0812">Transmembrane</keyword>
<dbReference type="AlphaFoldDB" id="A0AAW6UAB3"/>
<keyword evidence="4" id="KW-1185">Reference proteome</keyword>
<dbReference type="SUPFAM" id="SSF48317">
    <property type="entry name" value="Acid phosphatase/Vanadium-dependent haloperoxidase"/>
    <property type="match status" value="1"/>
</dbReference>
<dbReference type="Gene3D" id="1.20.144.10">
    <property type="entry name" value="Phosphatidic acid phosphatase type 2/haloperoxidase"/>
    <property type="match status" value="1"/>
</dbReference>
<dbReference type="SMART" id="SM00014">
    <property type="entry name" value="acidPPc"/>
    <property type="match status" value="1"/>
</dbReference>
<reference evidence="3" key="1">
    <citation type="submission" date="2023-05" db="EMBL/GenBank/DDBJ databases">
        <title>Mariniplasma microaerophilum sp. nov., a novel anaerobic mollicute isolated from terrestrial mud volcano, Taman Peninsula, Russia.</title>
        <authorList>
            <person name="Khomyakova M.A."/>
            <person name="Merkel A.Y."/>
            <person name="Slobodkin A.I."/>
        </authorList>
    </citation>
    <scope>NUCLEOTIDE SEQUENCE</scope>
    <source>
        <strain evidence="3">M4Ah</strain>
    </source>
</reference>
<dbReference type="PANTHER" id="PTHR14969">
    <property type="entry name" value="SPHINGOSINE-1-PHOSPHATE PHOSPHOHYDROLASE"/>
    <property type="match status" value="1"/>
</dbReference>
<dbReference type="CDD" id="cd01610">
    <property type="entry name" value="PAP2_like"/>
    <property type="match status" value="1"/>
</dbReference>
<feature type="transmembrane region" description="Helical" evidence="1">
    <location>
        <begin position="78"/>
        <end position="102"/>
    </location>
</feature>